<dbReference type="AlphaFoldDB" id="A0A059KTK4"/>
<evidence type="ECO:0000313" key="5">
    <source>
        <dbReference type="EMBL" id="KDD65336.1"/>
    </source>
</evidence>
<comment type="caution">
    <text evidence="5">The sequence shown here is derived from an EMBL/GenBank/DDBJ whole genome shotgun (WGS) entry which is preliminary data.</text>
</comment>
<dbReference type="InterPro" id="IPR010982">
    <property type="entry name" value="Lambda_DNA-bd_dom_sf"/>
</dbReference>
<feature type="domain" description="HTH cro/C1-type" evidence="4">
    <location>
        <begin position="34"/>
        <end position="82"/>
    </location>
</feature>
<dbReference type="PANTHER" id="PTHR40661">
    <property type="match status" value="1"/>
</dbReference>
<dbReference type="PANTHER" id="PTHR40661:SF2">
    <property type="entry name" value="HTH-TYPE TRANSCRIPTIONAL REGULATOR PRTR"/>
    <property type="match status" value="1"/>
</dbReference>
<dbReference type="Gene3D" id="2.10.109.10">
    <property type="entry name" value="Umud Fragment, subunit A"/>
    <property type="match status" value="1"/>
</dbReference>
<reference evidence="5 6" key="1">
    <citation type="submission" date="2013-12" db="EMBL/GenBank/DDBJ databases">
        <authorList>
            <person name="Formusa P.A."/>
            <person name="Habash M."/>
            <person name="Lee H."/>
            <person name="Trevors J.T."/>
        </authorList>
    </citation>
    <scope>NUCLEOTIDE SEQUENCE [LARGE SCALE GENOMIC DNA]</scope>
    <source>
        <strain evidence="5 6">PD30</strain>
    </source>
</reference>
<evidence type="ECO:0000313" key="6">
    <source>
        <dbReference type="Proteomes" id="UP000026739"/>
    </source>
</evidence>
<dbReference type="eggNOG" id="COG2932">
    <property type="taxonomic scope" value="Bacteria"/>
</dbReference>
<name>A0A059KTK4_9PSED</name>
<evidence type="ECO:0000256" key="3">
    <source>
        <dbReference type="ARBA" id="ARBA00023163"/>
    </source>
</evidence>
<keyword evidence="1" id="KW-0805">Transcription regulation</keyword>
<dbReference type="SUPFAM" id="SSF47413">
    <property type="entry name" value="lambda repressor-like DNA-binding domains"/>
    <property type="match status" value="1"/>
</dbReference>
<dbReference type="SMART" id="SM00530">
    <property type="entry name" value="HTH_XRE"/>
    <property type="match status" value="1"/>
</dbReference>
<proteinExistence type="predicted"/>
<dbReference type="Gene3D" id="1.10.260.40">
    <property type="entry name" value="lambda repressor-like DNA-binding domains"/>
    <property type="match status" value="1"/>
</dbReference>
<dbReference type="SUPFAM" id="SSF51306">
    <property type="entry name" value="LexA/Signal peptidase"/>
    <property type="match status" value="1"/>
</dbReference>
<dbReference type="EMBL" id="AZQQ01000109">
    <property type="protein sequence ID" value="KDD65336.1"/>
    <property type="molecule type" value="Genomic_DNA"/>
</dbReference>
<dbReference type="InterPro" id="IPR015927">
    <property type="entry name" value="Peptidase_S24_S26A/B/C"/>
</dbReference>
<dbReference type="CDD" id="cd00093">
    <property type="entry name" value="HTH_XRE"/>
    <property type="match status" value="1"/>
</dbReference>
<evidence type="ECO:0000256" key="2">
    <source>
        <dbReference type="ARBA" id="ARBA00023125"/>
    </source>
</evidence>
<dbReference type="InterPro" id="IPR039418">
    <property type="entry name" value="LexA-like"/>
</dbReference>
<dbReference type="InterPro" id="IPR036286">
    <property type="entry name" value="LexA/Signal_pep-like_sf"/>
</dbReference>
<keyword evidence="2" id="KW-0238">DNA-binding</keyword>
<keyword evidence="3" id="KW-0804">Transcription</keyword>
<evidence type="ECO:0000259" key="4">
    <source>
        <dbReference type="PROSITE" id="PS50943"/>
    </source>
</evidence>
<organism evidence="5 6">
    <name type="scientific">Pseudomonas mandelii PD30</name>
    <dbReference type="NCBI Taxonomy" id="1419583"/>
    <lineage>
        <taxon>Bacteria</taxon>
        <taxon>Pseudomonadati</taxon>
        <taxon>Pseudomonadota</taxon>
        <taxon>Gammaproteobacteria</taxon>
        <taxon>Pseudomonadales</taxon>
        <taxon>Pseudomonadaceae</taxon>
        <taxon>Pseudomonas</taxon>
    </lineage>
</organism>
<dbReference type="Pfam" id="PF13560">
    <property type="entry name" value="HTH_31"/>
    <property type="match status" value="1"/>
</dbReference>
<dbReference type="CDD" id="cd06529">
    <property type="entry name" value="S24_LexA-like"/>
    <property type="match status" value="1"/>
</dbReference>
<gene>
    <name evidence="5" type="ORF">V466_29155</name>
</gene>
<dbReference type="PROSITE" id="PS50943">
    <property type="entry name" value="HTH_CROC1"/>
    <property type="match status" value="1"/>
</dbReference>
<evidence type="ECO:0000256" key="1">
    <source>
        <dbReference type="ARBA" id="ARBA00023015"/>
    </source>
</evidence>
<dbReference type="Proteomes" id="UP000026739">
    <property type="component" value="Unassembled WGS sequence"/>
</dbReference>
<dbReference type="GO" id="GO:0003677">
    <property type="term" value="F:DNA binding"/>
    <property type="evidence" value="ECO:0007669"/>
    <property type="project" value="UniProtKB-KW"/>
</dbReference>
<dbReference type="Pfam" id="PF00717">
    <property type="entry name" value="Peptidase_S24"/>
    <property type="match status" value="1"/>
</dbReference>
<protein>
    <submittedName>
        <fullName evidence="5">Transcriptional regulator</fullName>
    </submittedName>
</protein>
<sequence length="266" mass="29491">MKKRRPLTPEEFAESVRLKAIYEEKKAAAKASGRGLTQADVAEACGWSGQSAFSQYATGKVPLNLEALLRLAKVLDFSPEQVSTRLLSMVSLNSTPSDAEPGRSTDLVPMSIWDEDTPLDDDEVEVPYFAEVQLAAGSGMTHVVEVPGRKLRFSKATLREAGVSISDAMCARVHGRSMERMILDGAAVGVDRGQTDIIDGEIYAFDHEGMLRTKYLYKMPGGSVRARSENHEEYPDEIFAPEHMAEIRILGRVFWWSTVRRAPRRG</sequence>
<dbReference type="InterPro" id="IPR001387">
    <property type="entry name" value="Cro/C1-type_HTH"/>
</dbReference>
<accession>A0A059KTK4</accession>